<accession>A0A1W1W1W1</accession>
<feature type="region of interest" description="Disordered" evidence="1">
    <location>
        <begin position="110"/>
        <end position="139"/>
    </location>
</feature>
<evidence type="ECO:0000313" key="2">
    <source>
        <dbReference type="EMBL" id="SMB99084.1"/>
    </source>
</evidence>
<protein>
    <recommendedName>
        <fullName evidence="4">MmcQ-like protein</fullName>
    </recommendedName>
</protein>
<dbReference type="SUPFAM" id="SSF142906">
    <property type="entry name" value="YjbR-like"/>
    <property type="match status" value="1"/>
</dbReference>
<reference evidence="2 3" key="1">
    <citation type="submission" date="2017-04" db="EMBL/GenBank/DDBJ databases">
        <authorList>
            <person name="Afonso C.L."/>
            <person name="Miller P.J."/>
            <person name="Scott M.A."/>
            <person name="Spackman E."/>
            <person name="Goraichik I."/>
            <person name="Dimitrov K.M."/>
            <person name="Suarez D.L."/>
            <person name="Swayne D.E."/>
        </authorList>
    </citation>
    <scope>NUCLEOTIDE SEQUENCE [LARGE SCALE GENOMIC DNA]</scope>
    <source>
        <strain evidence="2 3">DSM 11622</strain>
    </source>
</reference>
<evidence type="ECO:0008006" key="4">
    <source>
        <dbReference type="Google" id="ProtNLM"/>
    </source>
</evidence>
<dbReference type="OrthoDB" id="9789813at2"/>
<dbReference type="EMBL" id="FWWW01000091">
    <property type="protein sequence ID" value="SMB99084.1"/>
    <property type="molecule type" value="Genomic_DNA"/>
</dbReference>
<evidence type="ECO:0000256" key="1">
    <source>
        <dbReference type="SAM" id="MobiDB-lite"/>
    </source>
</evidence>
<sequence length="139" mass="15712">MNIEEFRDYCLLKPGVTEETPFDEDTLVFKVGGKIFALTSISRYSSVNLKCDPERAIQLREEFDYVLPGYHMNKKHWNTVVIGSGVSASQLREWTDHSYELVRASLPKGRLTPRASPLDPGSLKARSPRGEGEPDDRPT</sequence>
<gene>
    <name evidence="2" type="ORF">SAMN00120144_0007</name>
</gene>
<dbReference type="PANTHER" id="PTHR35145:SF1">
    <property type="entry name" value="CYTOPLASMIC PROTEIN"/>
    <property type="match status" value="1"/>
</dbReference>
<dbReference type="Gene3D" id="3.90.1150.30">
    <property type="match status" value="1"/>
</dbReference>
<dbReference type="PANTHER" id="PTHR35145">
    <property type="entry name" value="CYTOPLASMIC PROTEIN-RELATED"/>
    <property type="match status" value="1"/>
</dbReference>
<dbReference type="InterPro" id="IPR058532">
    <property type="entry name" value="YjbR/MT2646/Rv2570-like"/>
</dbReference>
<dbReference type="RefSeq" id="WP_084447092.1">
    <property type="nucleotide sequence ID" value="NZ_FWWW01000091.1"/>
</dbReference>
<proteinExistence type="predicted"/>
<dbReference type="InterPro" id="IPR038056">
    <property type="entry name" value="YjbR-like_sf"/>
</dbReference>
<evidence type="ECO:0000313" key="3">
    <source>
        <dbReference type="Proteomes" id="UP000192266"/>
    </source>
</evidence>
<keyword evidence="3" id="KW-1185">Reference proteome</keyword>
<organism evidence="2 3">
    <name type="scientific">Hymenobacter roseosalivarius DSM 11622</name>
    <dbReference type="NCBI Taxonomy" id="645990"/>
    <lineage>
        <taxon>Bacteria</taxon>
        <taxon>Pseudomonadati</taxon>
        <taxon>Bacteroidota</taxon>
        <taxon>Cytophagia</taxon>
        <taxon>Cytophagales</taxon>
        <taxon>Hymenobacteraceae</taxon>
        <taxon>Hymenobacter</taxon>
    </lineage>
</organism>
<dbReference type="AlphaFoldDB" id="A0A1W1W1W1"/>
<dbReference type="Proteomes" id="UP000192266">
    <property type="component" value="Unassembled WGS sequence"/>
</dbReference>
<feature type="compositionally biased region" description="Basic and acidic residues" evidence="1">
    <location>
        <begin position="128"/>
        <end position="139"/>
    </location>
</feature>
<dbReference type="Pfam" id="PF04237">
    <property type="entry name" value="YjbR"/>
    <property type="match status" value="1"/>
</dbReference>
<dbReference type="STRING" id="645990.SAMN00120144_0007"/>
<dbReference type="InterPro" id="IPR007351">
    <property type="entry name" value="YjbR"/>
</dbReference>
<name>A0A1W1W1W1_9BACT</name>